<dbReference type="InterPro" id="IPR003018">
    <property type="entry name" value="GAF"/>
</dbReference>
<gene>
    <name evidence="3" type="primary">hydE</name>
</gene>
<dbReference type="EMBL" id="HQ407369">
    <property type="protein sequence ID" value="AEH57218.1"/>
    <property type="molecule type" value="Genomic_DNA"/>
</dbReference>
<sequence length="1918" mass="219571">MLETGTKLGTIDDYQIVGKIYESRNSLVYRAQSKVENQAVILKVLKQDYPTPSELTRYKQEYEITHSLNLEKAIIAYDLIPYESTLAIVLEDFGAQSLDLLFDSWKLTIPEFLQIAIQVSVALTEIHDANIIHKDINPSNIIINTNSKKVKVIDFGISTTFAKENPIIASPSVLEGTLAYMSPEQTGRMNRSLDYRTDLYSLGATFYRLLTRQFLFDTQDALELVHCHLAREPIPPNTIDALIPQAISNIIMKLTAKAAEDRYQSALGLKADLEECQAQLEHTGRIEVFPLARHDSIKQLQIPQKLYDQEAELEQLLETFRNVTQAKVQTELTEAISSQQNIEILLVGGYSGIGKTSLIQELYKPLSQQQGYFISGKFDQFQRNIPYSAIAAAFQSLVRQLLTESEAELDRWRRELENALGVNGQVIVDVIPEVEQIIGPQDPVNPLEPAQAEVRFNQVFQNFIRVFCRRAHPLVLFLDDLQWADFGTLKLIELMVTDEQVESLLLLGAYRDNEVDENHPTMLAIDRLKKQGVTVNQIVLTPLKPNDVKQLLAETLYRERSEVVPLTELVLQKTLGNPFFINEILGTIHQANLLRFNREHRYWEWDPEQIQTLGITDNVVDLTLDKLSLLSEATQAVLRLSACIGNRFDLNTLSIISEKPLSETYRNLLPAIQQGLIQPTSELKTTSKDPIDSALVVEDYQFRHDRIQQAAYTLIDVDSRKSVHLQIGRLLLKSCDQNELQEKIFTLVDHLDKGLELVEDDAERIRVLELNLSAGKKAKEAIAYKAARQYLLTVKHEFPGNIWHKRYAMALELYRELTEIEYLNGDFQESQRLLDLSVKQVKTPLDAVEFYMLWINQCTMQGKIEEALDLGRAALRSLGDNLPEDDFQEAFEKELAEFYRNIGDRSISELYDHFEMEQLEKQAILKLLTRLVNTAFIFDTTLFCTISTKMANLCVRYGHISVSPIAHNCFGIVNAVLKNYRFGYEFGVLAMRLADKYQDLVSKGQSYMAHANFIMSWIDHIKYAKKIYDDGIEACSQVGELQVAGYALMYKLYSLIFQGRNLEALLKEVERGLRFSKETRNDYPYYMFLAAKLVLKNLLGGTEGRFCFDLEELSESDFVEGCRQNAQLHGLAFYQILKIQALYLYGQPAPVSLLEETAKFSICIYSNIFISNLNFYSSLTLIRHYENASAENQQQYWQQIEANQKEMKEWADNCPDNFLHKYLLVAAEMARVSGNWLQAMDLYDRAISSAKEYEFVQNEALGNELAAKFWLELNKESFAKLYLLRARQCYQIWGAKRKVEQLEEQYPQWFTSEPQELKDRITTTNPTTESGHTGKLLDLETVIKASETLSKEIALGNLLSNLMKIAIENAGAEKGFLILEKEGGWFIEAEGNVNEHETKVLQSIPLESATESEEPLLPSAIVNYVARVQENVILDNASSQGDYIKDGYIQMSQAKSILCIPLIYQTQISGILYLENNLTTKAFTSDRIELLNILSSQAAISIENSRLYQTLEQKVEERTEELSKTLEVLKETQAELVFENNLLRGDYEPSRFDYQVGGSLPMDSPTYVVRQADRSLYKALKQGEFCYILNSRQMGKSSLMVQMINHLNRDGHHCVAVDLTRIGTNDITIEQWYKGFAFDLFRQFGLRKKVKFKEWWNQRLDFSPVQRLSQLIEDLILGEINQEDLEVPKKAVIFIDEIDSVLGLPFPLDDFFALIRSCYNQRTIHQESRFKNLTFAFFGVATPSDLMSDTKTTPFNIGQAIELASFKLHEAQPLLLGLSERVSNPQTLLQAVLNWTGGQPFLTQKVCRLIRQSETTIPTNQEAEWVEDLVQKNIISNWEQQDQPEHLKTIRDRLLRSDNNQQLLSLYQQVLTQGKVPLQNTSLEKELCLSGIVIKREGMLMVHNRIYQLIFNLNWLPG</sequence>
<evidence type="ECO:0000256" key="1">
    <source>
        <dbReference type="SAM" id="Coils"/>
    </source>
</evidence>
<dbReference type="Gene3D" id="3.30.450.40">
    <property type="match status" value="1"/>
</dbReference>
<feature type="domain" description="Protein kinase" evidence="2">
    <location>
        <begin position="14"/>
        <end position="280"/>
    </location>
</feature>
<dbReference type="GO" id="GO:0005524">
    <property type="term" value="F:ATP binding"/>
    <property type="evidence" value="ECO:0007669"/>
    <property type="project" value="InterPro"/>
</dbReference>
<dbReference type="SMART" id="SM00065">
    <property type="entry name" value="GAF"/>
    <property type="match status" value="1"/>
</dbReference>
<feature type="coiled-coil region" evidence="1">
    <location>
        <begin position="1508"/>
        <end position="1535"/>
    </location>
</feature>
<dbReference type="Gene3D" id="1.10.510.10">
    <property type="entry name" value="Transferase(Phosphotransferase) domain 1"/>
    <property type="match status" value="1"/>
</dbReference>
<evidence type="ECO:0000259" key="2">
    <source>
        <dbReference type="PROSITE" id="PS50011"/>
    </source>
</evidence>
<dbReference type="PANTHER" id="PTHR43642:SF1">
    <property type="entry name" value="HYBRID SIGNAL TRANSDUCTION HISTIDINE KINASE G"/>
    <property type="match status" value="1"/>
</dbReference>
<dbReference type="Pfam" id="PF00069">
    <property type="entry name" value="Pkinase"/>
    <property type="match status" value="1"/>
</dbReference>
<dbReference type="SUPFAM" id="SSF52540">
    <property type="entry name" value="P-loop containing nucleoside triphosphate hydrolases"/>
    <property type="match status" value="2"/>
</dbReference>
<dbReference type="Pfam" id="PF01590">
    <property type="entry name" value="GAF"/>
    <property type="match status" value="1"/>
</dbReference>
<dbReference type="Gene3D" id="3.30.200.20">
    <property type="entry name" value="Phosphorylase Kinase, domain 1"/>
    <property type="match status" value="1"/>
</dbReference>
<protein>
    <submittedName>
        <fullName evidence="3">Ser/thr kinase</fullName>
    </submittedName>
</protein>
<reference evidence="3" key="1">
    <citation type="journal article" date="2011" name="PLoS ONE">
        <title>Variation in tropical reef symbiont metagenomes defined by secondary metabolism.</title>
        <authorList>
            <person name="Donia M.S."/>
            <person name="Fricke W.F."/>
            <person name="Ravel J."/>
            <person name="Schmidt E.W."/>
        </authorList>
    </citation>
    <scope>NUCLEOTIDE SEQUENCE</scope>
</reference>
<keyword evidence="1" id="KW-0175">Coiled coil</keyword>
<dbReference type="Gene3D" id="3.40.50.300">
    <property type="entry name" value="P-loop containing nucleotide triphosphate hydrolases"/>
    <property type="match status" value="2"/>
</dbReference>
<dbReference type="InterPro" id="IPR053159">
    <property type="entry name" value="Hybrid_Histidine_Kinase"/>
</dbReference>
<evidence type="ECO:0000313" key="3">
    <source>
        <dbReference type="EMBL" id="AEH57218.1"/>
    </source>
</evidence>
<keyword evidence="3" id="KW-0418">Kinase</keyword>
<proteinExistence type="predicted"/>
<dbReference type="GO" id="GO:0004672">
    <property type="term" value="F:protein kinase activity"/>
    <property type="evidence" value="ECO:0007669"/>
    <property type="project" value="InterPro"/>
</dbReference>
<dbReference type="CDD" id="cd14014">
    <property type="entry name" value="STKc_PknB_like"/>
    <property type="match status" value="1"/>
</dbReference>
<organism evidence="3">
    <name type="scientific">Prochloron didemni P1-Palau</name>
    <dbReference type="NCBI Taxonomy" id="910450"/>
    <lineage>
        <taxon>Bacteria</taxon>
        <taxon>Bacillati</taxon>
        <taxon>Cyanobacteriota</taxon>
        <taxon>Cyanophyceae</taxon>
        <taxon>Oscillatoriophycideae</taxon>
        <taxon>Chroococcales</taxon>
        <taxon>Prochloraceae</taxon>
        <taxon>Prochloron</taxon>
    </lineage>
</organism>
<dbReference type="InterPro" id="IPR029016">
    <property type="entry name" value="GAF-like_dom_sf"/>
</dbReference>
<dbReference type="Pfam" id="PF13191">
    <property type="entry name" value="AAA_16"/>
    <property type="match status" value="1"/>
</dbReference>
<dbReference type="Pfam" id="PF14516">
    <property type="entry name" value="AAA_35"/>
    <property type="match status" value="1"/>
</dbReference>
<dbReference type="InterPro" id="IPR000719">
    <property type="entry name" value="Prot_kinase_dom"/>
</dbReference>
<dbReference type="PROSITE" id="PS50011">
    <property type="entry name" value="PROTEIN_KINASE_DOM"/>
    <property type="match status" value="1"/>
</dbReference>
<dbReference type="SUPFAM" id="SSF55781">
    <property type="entry name" value="GAF domain-like"/>
    <property type="match status" value="1"/>
</dbReference>
<dbReference type="InterPro" id="IPR027417">
    <property type="entry name" value="P-loop_NTPase"/>
</dbReference>
<accession>G0XS50</accession>
<dbReference type="PANTHER" id="PTHR43642">
    <property type="entry name" value="HYBRID SIGNAL TRANSDUCTION HISTIDINE KINASE G"/>
    <property type="match status" value="1"/>
</dbReference>
<name>G0XS50_PRODI</name>
<keyword evidence="3" id="KW-0808">Transferase</keyword>
<dbReference type="InterPro" id="IPR041664">
    <property type="entry name" value="AAA_16"/>
</dbReference>
<dbReference type="SUPFAM" id="SSF56112">
    <property type="entry name" value="Protein kinase-like (PK-like)"/>
    <property type="match status" value="1"/>
</dbReference>
<dbReference type="InterPro" id="IPR011009">
    <property type="entry name" value="Kinase-like_dom_sf"/>
</dbReference>